<evidence type="ECO:0000256" key="1">
    <source>
        <dbReference type="SAM" id="MobiDB-lite"/>
    </source>
</evidence>
<dbReference type="Proteomes" id="UP000663879">
    <property type="component" value="Unassembled WGS sequence"/>
</dbReference>
<reference evidence="2" key="1">
    <citation type="submission" date="2021-02" db="EMBL/GenBank/DDBJ databases">
        <authorList>
            <person name="Nowell W R."/>
        </authorList>
    </citation>
    <scope>NUCLEOTIDE SEQUENCE</scope>
    <source>
        <strain evidence="2">Ploen Becks lab</strain>
    </source>
</reference>
<organism evidence="2 3">
    <name type="scientific">Brachionus calyciflorus</name>
    <dbReference type="NCBI Taxonomy" id="104777"/>
    <lineage>
        <taxon>Eukaryota</taxon>
        <taxon>Metazoa</taxon>
        <taxon>Spiralia</taxon>
        <taxon>Gnathifera</taxon>
        <taxon>Rotifera</taxon>
        <taxon>Eurotatoria</taxon>
        <taxon>Monogononta</taxon>
        <taxon>Pseudotrocha</taxon>
        <taxon>Ploima</taxon>
        <taxon>Brachionidae</taxon>
        <taxon>Brachionus</taxon>
    </lineage>
</organism>
<protein>
    <submittedName>
        <fullName evidence="2">Uncharacterized protein</fullName>
    </submittedName>
</protein>
<gene>
    <name evidence="2" type="ORF">OXX778_LOCUS5284</name>
</gene>
<sequence>MNDNDKKIILYEDCGKAKKKCRCKESAITLDGLAKLNGREHLDDGLTYLKSAVTELQIWYSKSNLDEYIESFQQICESFDENAEACNENNAEEEEKEILLDENLD</sequence>
<feature type="compositionally biased region" description="Acidic residues" evidence="1">
    <location>
        <begin position="90"/>
        <end position="105"/>
    </location>
</feature>
<keyword evidence="3" id="KW-1185">Reference proteome</keyword>
<feature type="region of interest" description="Disordered" evidence="1">
    <location>
        <begin position="86"/>
        <end position="105"/>
    </location>
</feature>
<evidence type="ECO:0000313" key="2">
    <source>
        <dbReference type="EMBL" id="CAF0777591.1"/>
    </source>
</evidence>
<dbReference type="AlphaFoldDB" id="A0A813R2M6"/>
<comment type="caution">
    <text evidence="2">The sequence shown here is derived from an EMBL/GenBank/DDBJ whole genome shotgun (WGS) entry which is preliminary data.</text>
</comment>
<dbReference type="EMBL" id="CAJNOC010000566">
    <property type="protein sequence ID" value="CAF0777591.1"/>
    <property type="molecule type" value="Genomic_DNA"/>
</dbReference>
<proteinExistence type="predicted"/>
<evidence type="ECO:0000313" key="3">
    <source>
        <dbReference type="Proteomes" id="UP000663879"/>
    </source>
</evidence>
<accession>A0A813R2M6</accession>
<name>A0A813R2M6_9BILA</name>